<evidence type="ECO:0000256" key="3">
    <source>
        <dbReference type="ARBA" id="ARBA00022614"/>
    </source>
</evidence>
<keyword evidence="2" id="KW-0963">Cytoplasm</keyword>
<dbReference type="InterPro" id="IPR001611">
    <property type="entry name" value="Leu-rich_rpt"/>
</dbReference>
<dbReference type="GeneTree" id="ENSGT00390000016048"/>
<evidence type="ECO:0008006" key="7">
    <source>
        <dbReference type="Google" id="ProtNLM"/>
    </source>
</evidence>
<dbReference type="GO" id="GO:0005737">
    <property type="term" value="C:cytoplasm"/>
    <property type="evidence" value="ECO:0007669"/>
    <property type="project" value="UniProtKB-SubCell"/>
</dbReference>
<evidence type="ECO:0000256" key="4">
    <source>
        <dbReference type="ARBA" id="ARBA00022737"/>
    </source>
</evidence>
<reference evidence="5" key="3">
    <citation type="submission" date="2025-09" db="UniProtKB">
        <authorList>
            <consortium name="Ensembl"/>
        </authorList>
    </citation>
    <scope>IDENTIFICATION</scope>
</reference>
<dbReference type="InParanoid" id="H2YHN9"/>
<dbReference type="Pfam" id="PF12799">
    <property type="entry name" value="LRR_4"/>
    <property type="match status" value="1"/>
</dbReference>
<dbReference type="PANTHER" id="PTHR22710">
    <property type="entry name" value="X-RAY RADIATION RESISTANCE ASSOCIATED PROTEIN 1 XRRA1"/>
    <property type="match status" value="1"/>
</dbReference>
<dbReference type="SUPFAM" id="SSF52058">
    <property type="entry name" value="L domain-like"/>
    <property type="match status" value="1"/>
</dbReference>
<dbReference type="HOGENOM" id="CLU_082018_0_0_1"/>
<dbReference type="Proteomes" id="UP000007875">
    <property type="component" value="Unassembled WGS sequence"/>
</dbReference>
<dbReference type="AlphaFoldDB" id="H2YHN9"/>
<comment type="subcellular location">
    <subcellularLocation>
        <location evidence="1">Cytoplasm</location>
    </subcellularLocation>
</comment>
<evidence type="ECO:0000256" key="1">
    <source>
        <dbReference type="ARBA" id="ARBA00004496"/>
    </source>
</evidence>
<keyword evidence="3" id="KW-0433">Leucine-rich repeat</keyword>
<dbReference type="Gene3D" id="3.80.10.10">
    <property type="entry name" value="Ribonuclease Inhibitor"/>
    <property type="match status" value="1"/>
</dbReference>
<organism evidence="5 6">
    <name type="scientific">Ciona savignyi</name>
    <name type="common">Pacific transparent sea squirt</name>
    <dbReference type="NCBI Taxonomy" id="51511"/>
    <lineage>
        <taxon>Eukaryota</taxon>
        <taxon>Metazoa</taxon>
        <taxon>Chordata</taxon>
        <taxon>Tunicata</taxon>
        <taxon>Ascidiacea</taxon>
        <taxon>Phlebobranchia</taxon>
        <taxon>Cionidae</taxon>
        <taxon>Ciona</taxon>
    </lineage>
</organism>
<reference evidence="6" key="1">
    <citation type="submission" date="2003-08" db="EMBL/GenBank/DDBJ databases">
        <authorList>
            <person name="Birren B."/>
            <person name="Nusbaum C."/>
            <person name="Abebe A."/>
            <person name="Abouelleil A."/>
            <person name="Adekoya E."/>
            <person name="Ait-zahra M."/>
            <person name="Allen N."/>
            <person name="Allen T."/>
            <person name="An P."/>
            <person name="Anderson M."/>
            <person name="Anderson S."/>
            <person name="Arachchi H."/>
            <person name="Armbruster J."/>
            <person name="Bachantsang P."/>
            <person name="Baldwin J."/>
            <person name="Barry A."/>
            <person name="Bayul T."/>
            <person name="Blitshsteyn B."/>
            <person name="Bloom T."/>
            <person name="Blye J."/>
            <person name="Boguslavskiy L."/>
            <person name="Borowsky M."/>
            <person name="Boukhgalter B."/>
            <person name="Brunache A."/>
            <person name="Butler J."/>
            <person name="Calixte N."/>
            <person name="Calvo S."/>
            <person name="Camarata J."/>
            <person name="Campo K."/>
            <person name="Chang J."/>
            <person name="Cheshatsang Y."/>
            <person name="Citroen M."/>
            <person name="Collymore A."/>
            <person name="Considine T."/>
            <person name="Cook A."/>
            <person name="Cooke P."/>
            <person name="Corum B."/>
            <person name="Cuomo C."/>
            <person name="David R."/>
            <person name="Dawoe T."/>
            <person name="Degray S."/>
            <person name="Dodge S."/>
            <person name="Dooley K."/>
            <person name="Dorje P."/>
            <person name="Dorjee K."/>
            <person name="Dorris L."/>
            <person name="Duffey N."/>
            <person name="Dupes A."/>
            <person name="Elkins T."/>
            <person name="Engels R."/>
            <person name="Erickson J."/>
            <person name="Farina A."/>
            <person name="Faro S."/>
            <person name="Ferreira P."/>
            <person name="Fischer H."/>
            <person name="Fitzgerald M."/>
            <person name="Foley K."/>
            <person name="Gage D."/>
            <person name="Galagan J."/>
            <person name="Gearin G."/>
            <person name="Gnerre S."/>
            <person name="Gnirke A."/>
            <person name="Goyette A."/>
            <person name="Graham J."/>
            <person name="Grandbois E."/>
            <person name="Gyaltsen K."/>
            <person name="Hafez N."/>
            <person name="Hagopian D."/>
            <person name="Hagos B."/>
            <person name="Hall J."/>
            <person name="Hatcher B."/>
            <person name="Heller A."/>
            <person name="Higgins H."/>
            <person name="Honan T."/>
            <person name="Horn A."/>
            <person name="Houde N."/>
            <person name="Hughes L."/>
            <person name="Hulme W."/>
            <person name="Husby E."/>
            <person name="Iliev I."/>
            <person name="Jaffe D."/>
            <person name="Jones C."/>
            <person name="Kamal M."/>
            <person name="Kamat A."/>
            <person name="Kamvysselis M."/>
            <person name="Karlsson E."/>
            <person name="Kells C."/>
            <person name="Kieu A."/>
            <person name="Kisner P."/>
            <person name="Kodira C."/>
            <person name="Kulbokas E."/>
            <person name="Labutti K."/>
            <person name="Lama D."/>
            <person name="Landers T."/>
            <person name="Leger J."/>
            <person name="Levine S."/>
            <person name="Lewis D."/>
            <person name="Lewis T."/>
            <person name="Lindblad-toh K."/>
            <person name="Liu X."/>
            <person name="Lokyitsang T."/>
            <person name="Lokyitsang Y."/>
            <person name="Lucien O."/>
            <person name="Lui A."/>
            <person name="Ma L.J."/>
            <person name="Mabbitt R."/>
            <person name="Macdonald J."/>
            <person name="Maclean C."/>
            <person name="Major J."/>
            <person name="Manning J."/>
            <person name="Marabella R."/>
            <person name="Maru K."/>
            <person name="Matthews C."/>
            <person name="Mauceli E."/>
            <person name="Mccarthy M."/>
            <person name="Mcdonough S."/>
            <person name="Mcghee T."/>
            <person name="Meldrim J."/>
            <person name="Meneus L."/>
            <person name="Mesirov J."/>
            <person name="Mihalev A."/>
            <person name="Mihova T."/>
            <person name="Mikkelsen T."/>
            <person name="Mlenga V."/>
            <person name="Moru K."/>
            <person name="Mozes J."/>
            <person name="Mulrain L."/>
            <person name="Munson G."/>
            <person name="Naylor J."/>
            <person name="Newes C."/>
            <person name="Nguyen C."/>
            <person name="Nguyen N."/>
            <person name="Nguyen T."/>
            <person name="Nicol R."/>
            <person name="Nielsen C."/>
            <person name="Nizzari M."/>
            <person name="Norbu C."/>
            <person name="Norbu N."/>
            <person name="O'donnell P."/>
            <person name="Okoawo O."/>
            <person name="O'leary S."/>
            <person name="Omotosho B."/>
            <person name="O'neill K."/>
            <person name="Osman S."/>
            <person name="Parker S."/>
            <person name="Perrin D."/>
            <person name="Phunkhang P."/>
            <person name="Piqani B."/>
            <person name="Purcell S."/>
            <person name="Rachupka T."/>
            <person name="Ramasamy U."/>
            <person name="Rameau R."/>
            <person name="Ray V."/>
            <person name="Raymond C."/>
            <person name="Retta R."/>
            <person name="Richardson S."/>
            <person name="Rise C."/>
            <person name="Rodriguez J."/>
            <person name="Rogers J."/>
            <person name="Rogov P."/>
            <person name="Rutman M."/>
            <person name="Schupbach R."/>
            <person name="Seaman C."/>
            <person name="Settipalli S."/>
            <person name="Sharpe T."/>
            <person name="Sheridan J."/>
            <person name="Sherpa N."/>
            <person name="Shi J."/>
            <person name="Smirnov S."/>
            <person name="Smith C."/>
            <person name="Sougnez C."/>
            <person name="Spencer B."/>
            <person name="Stalker J."/>
            <person name="Stange-thomann N."/>
            <person name="Stavropoulos S."/>
            <person name="Stetson K."/>
            <person name="Stone C."/>
            <person name="Stone S."/>
            <person name="Stubbs M."/>
            <person name="Talamas J."/>
            <person name="Tchuinga P."/>
            <person name="Tenzing P."/>
            <person name="Tesfaye S."/>
            <person name="Theodore J."/>
            <person name="Thoulutsang Y."/>
            <person name="Topham K."/>
            <person name="Towey S."/>
            <person name="Tsamla T."/>
            <person name="Tsomo N."/>
            <person name="Vallee D."/>
            <person name="Vassiliev H."/>
            <person name="Venkataraman V."/>
            <person name="Vinson J."/>
            <person name="Vo A."/>
            <person name="Wade C."/>
            <person name="Wang S."/>
            <person name="Wangchuk T."/>
            <person name="Wangdi T."/>
            <person name="Whittaker C."/>
            <person name="Wilkinson J."/>
            <person name="Wu Y."/>
            <person name="Wyman D."/>
            <person name="Yadav S."/>
            <person name="Yang S."/>
            <person name="Yang X."/>
            <person name="Yeager S."/>
            <person name="Yee E."/>
            <person name="Young G."/>
            <person name="Zainoun J."/>
            <person name="Zembeck L."/>
            <person name="Zimmer A."/>
            <person name="Zody M."/>
            <person name="Lander E."/>
        </authorList>
    </citation>
    <scope>NUCLEOTIDE SEQUENCE [LARGE SCALE GENOMIC DNA]</scope>
</reference>
<dbReference type="PROSITE" id="PS51450">
    <property type="entry name" value="LRR"/>
    <property type="match status" value="2"/>
</dbReference>
<evidence type="ECO:0000256" key="2">
    <source>
        <dbReference type="ARBA" id="ARBA00022490"/>
    </source>
</evidence>
<dbReference type="eggNOG" id="KOG0619">
    <property type="taxonomic scope" value="Eukaryota"/>
</dbReference>
<reference evidence="5" key="2">
    <citation type="submission" date="2025-08" db="UniProtKB">
        <authorList>
            <consortium name="Ensembl"/>
        </authorList>
    </citation>
    <scope>IDENTIFICATION</scope>
</reference>
<accession>H2YHN9</accession>
<dbReference type="OMA" id="KHHRVRK"/>
<dbReference type="Ensembl" id="ENSCSAVT00000004906.1">
    <property type="protein sequence ID" value="ENSCSAVP00000004838.1"/>
    <property type="gene ID" value="ENSCSAVG00000002884.1"/>
</dbReference>
<dbReference type="InterPro" id="IPR032675">
    <property type="entry name" value="LRR_dom_sf"/>
</dbReference>
<dbReference type="STRING" id="51511.ENSCSAVP00000004838"/>
<proteinExistence type="predicted"/>
<name>H2YHN9_CIOSA</name>
<dbReference type="SMART" id="SM00369">
    <property type="entry name" value="LRR_TYP"/>
    <property type="match status" value="4"/>
</dbReference>
<sequence length="275" mass="31040">MATSAVWKLESENNFATNCFPARGIVRRPYEGAGSWIVAYAEAQQNKFKASFKPEKQVHIQKESETIPDENEPADAKLQVSDVGRLDGKFLLQRHHVESPLDLCSVNVSDRELESVAEDDFKEFLNVAYINAAENLLPFRPFTSFPNLRELELPVNGLRNLKLLHGDFPNLQVLDLSYNNLSAQDVLELGMLPKLKVLTLTGNGLHSVHPDMARPFVITKDENEEVFGRFSHLEVLLLDDNRLSDLSTFASLAALPQLRELNLDKNNIEVIPHLR</sequence>
<dbReference type="GO" id="GO:0005634">
    <property type="term" value="C:nucleus"/>
    <property type="evidence" value="ECO:0007669"/>
    <property type="project" value="TreeGrafter"/>
</dbReference>
<keyword evidence="6" id="KW-1185">Reference proteome</keyword>
<evidence type="ECO:0000313" key="5">
    <source>
        <dbReference type="Ensembl" id="ENSCSAVP00000004838.1"/>
    </source>
</evidence>
<keyword evidence="4" id="KW-0677">Repeat</keyword>
<dbReference type="InterPro" id="IPR025875">
    <property type="entry name" value="Leu-rich_rpt_4"/>
</dbReference>
<protein>
    <recommendedName>
        <fullName evidence="7">X-ray radiation resistance-associated protein 1</fullName>
    </recommendedName>
</protein>
<dbReference type="InterPro" id="IPR003591">
    <property type="entry name" value="Leu-rich_rpt_typical-subtyp"/>
</dbReference>
<evidence type="ECO:0000313" key="6">
    <source>
        <dbReference type="Proteomes" id="UP000007875"/>
    </source>
</evidence>
<dbReference type="PANTHER" id="PTHR22710:SF2">
    <property type="entry name" value="X-RAY RADIATION RESISTANCE-ASSOCIATED PROTEIN 1"/>
    <property type="match status" value="1"/>
</dbReference>